<evidence type="ECO:0000313" key="8">
    <source>
        <dbReference type="EMBL" id="SDT98944.1"/>
    </source>
</evidence>
<dbReference type="InterPro" id="IPR011761">
    <property type="entry name" value="ATP-grasp"/>
</dbReference>
<sequence>MSSSNTAQSPVEESANTAAAVDNLEAPNGHVASHTTGAPSGAPAPSAPRPVIAVIGGGQLARMMQESAIALGIDLHALVEAEDGATGSVVVHSVVGDPSDIDAVRTIISGADVLTFEHEHVPQDILRQVGSDIAINPPASALLYAQDKLAMRERLTDAGIPCPRWAKVTTPEELAAFGDAVGWPVIVKTPVGGYDGHGVRVVGDAHGVDDWFDRGAPLLAEEKVSFTVELAALVARNPSGQVRSWPVAQTIQHNGVCSIVRVPAPGISAELARQAEDLGERIAVELGVTGVLAVELFVADGVDGARVLVNELAMRPHNSGHWTIDGSVTSQFEQHLRAVLDLPLGSTRMTAPATVMVNLLGSNRHDPSEGLSQALASSPEAKIHLYGKSVRPGRKLGHVNVSATTVEEAQAAAQAAVDALFGEPEEEDG</sequence>
<dbReference type="InterPro" id="IPR040686">
    <property type="entry name" value="PurK_C"/>
</dbReference>
<comment type="pathway">
    <text evidence="4 5">Purine metabolism; IMP biosynthesis via de novo pathway; 5-amino-1-(5-phospho-D-ribosyl)imidazole-4-carboxylate from 5-amino-1-(5-phospho-D-ribosyl)imidazole (N5-CAIR route): step 1/2.</text>
</comment>
<dbReference type="SUPFAM" id="SSF52440">
    <property type="entry name" value="PreATP-grasp domain"/>
    <property type="match status" value="1"/>
</dbReference>
<dbReference type="PANTHER" id="PTHR11609">
    <property type="entry name" value="PURINE BIOSYNTHESIS PROTEIN 6/7, PUR6/7"/>
    <property type="match status" value="1"/>
</dbReference>
<feature type="domain" description="ATP-grasp" evidence="7">
    <location>
        <begin position="152"/>
        <end position="340"/>
    </location>
</feature>
<keyword evidence="1 4" id="KW-0547">Nucleotide-binding</keyword>
<feature type="binding site" evidence="4">
    <location>
        <position position="188"/>
    </location>
    <ligand>
        <name>ATP</name>
        <dbReference type="ChEBI" id="CHEBI:30616"/>
    </ligand>
</feature>
<dbReference type="Gene3D" id="3.40.50.20">
    <property type="match status" value="1"/>
</dbReference>
<dbReference type="InterPro" id="IPR013815">
    <property type="entry name" value="ATP_grasp_subdomain_1"/>
</dbReference>
<dbReference type="HAMAP" id="MF_01928">
    <property type="entry name" value="PurK"/>
    <property type="match status" value="1"/>
</dbReference>
<gene>
    <name evidence="4 5" type="primary">purK</name>
    <name evidence="8" type="ORF">SAMN04489714_1457</name>
</gene>
<proteinExistence type="inferred from homology"/>
<feature type="compositionally biased region" description="Polar residues" evidence="6">
    <location>
        <begin position="1"/>
        <end position="17"/>
    </location>
</feature>
<name>A0ABY0V8W1_9ACTO</name>
<keyword evidence="4 5" id="KW-0436">Ligase</keyword>
<evidence type="ECO:0000256" key="1">
    <source>
        <dbReference type="ARBA" id="ARBA00022741"/>
    </source>
</evidence>
<keyword evidence="2 4" id="KW-0658">Purine biosynthesis</keyword>
<dbReference type="Pfam" id="PF17769">
    <property type="entry name" value="PurK_C"/>
    <property type="match status" value="1"/>
</dbReference>
<dbReference type="Gene3D" id="3.30.470.20">
    <property type="entry name" value="ATP-grasp fold, B domain"/>
    <property type="match status" value="1"/>
</dbReference>
<comment type="function">
    <text evidence="4">Catalyzes the ATP-dependent conversion of 5-aminoimidazole ribonucleotide (AIR) and HCO(3)(-) to N5-carboxyaminoimidazole ribonucleotide (N5-CAIR).</text>
</comment>
<dbReference type="EMBL" id="LT629792">
    <property type="protein sequence ID" value="SDT98944.1"/>
    <property type="molecule type" value="Genomic_DNA"/>
</dbReference>
<protein>
    <recommendedName>
        <fullName evidence="4 5">N5-carboxyaminoimidazole ribonucleotide synthase</fullName>
        <shortName evidence="4 5">N5-CAIR synthase</shortName>
        <ecNumber evidence="4 5">6.3.4.18</ecNumber>
    </recommendedName>
    <alternativeName>
        <fullName evidence="4 5">5-(carboxyamino)imidazole ribonucleotide synthetase</fullName>
    </alternativeName>
</protein>
<evidence type="ECO:0000256" key="5">
    <source>
        <dbReference type="RuleBase" id="RU361200"/>
    </source>
</evidence>
<accession>A0ABY0V8W1</accession>
<keyword evidence="3 4" id="KW-0067">ATP-binding</keyword>
<dbReference type="NCBIfam" id="NF004680">
    <property type="entry name" value="PRK06019.1-6"/>
    <property type="match status" value="1"/>
</dbReference>
<dbReference type="Proteomes" id="UP000198976">
    <property type="component" value="Chromosome I"/>
</dbReference>
<feature type="binding site" evidence="4">
    <location>
        <begin position="310"/>
        <end position="311"/>
    </location>
    <ligand>
        <name>ATP</name>
        <dbReference type="ChEBI" id="CHEBI:30616"/>
    </ligand>
</feature>
<evidence type="ECO:0000256" key="3">
    <source>
        <dbReference type="ARBA" id="ARBA00022840"/>
    </source>
</evidence>
<feature type="binding site" evidence="4">
    <location>
        <position position="229"/>
    </location>
    <ligand>
        <name>ATP</name>
        <dbReference type="ChEBI" id="CHEBI:30616"/>
    </ligand>
</feature>
<feature type="binding site" evidence="4">
    <location>
        <position position="148"/>
    </location>
    <ligand>
        <name>ATP</name>
        <dbReference type="ChEBI" id="CHEBI:30616"/>
    </ligand>
</feature>
<dbReference type="InterPro" id="IPR005875">
    <property type="entry name" value="PurK"/>
</dbReference>
<dbReference type="PROSITE" id="PS50975">
    <property type="entry name" value="ATP_GRASP"/>
    <property type="match status" value="1"/>
</dbReference>
<evidence type="ECO:0000313" key="9">
    <source>
        <dbReference type="Proteomes" id="UP000198976"/>
    </source>
</evidence>
<dbReference type="PANTHER" id="PTHR11609:SF5">
    <property type="entry name" value="PHOSPHORIBOSYLAMINOIMIDAZOLE CARBOXYLASE"/>
    <property type="match status" value="1"/>
</dbReference>
<dbReference type="NCBIfam" id="TIGR01161">
    <property type="entry name" value="purK"/>
    <property type="match status" value="1"/>
</dbReference>
<keyword evidence="9" id="KW-1185">Reference proteome</keyword>
<dbReference type="NCBIfam" id="NF004679">
    <property type="entry name" value="PRK06019.1-5"/>
    <property type="match status" value="1"/>
</dbReference>
<dbReference type="InterPro" id="IPR054350">
    <property type="entry name" value="PurT/PurK_preATP-grasp"/>
</dbReference>
<comment type="caution">
    <text evidence="4">Lacks conserved residue(s) required for the propagation of feature annotation.</text>
</comment>
<feature type="region of interest" description="Disordered" evidence="6">
    <location>
        <begin position="1"/>
        <end position="48"/>
    </location>
</feature>
<organism evidence="8 9">
    <name type="scientific">Schaalia radingae</name>
    <dbReference type="NCBI Taxonomy" id="131110"/>
    <lineage>
        <taxon>Bacteria</taxon>
        <taxon>Bacillati</taxon>
        <taxon>Actinomycetota</taxon>
        <taxon>Actinomycetes</taxon>
        <taxon>Actinomycetales</taxon>
        <taxon>Actinomycetaceae</taxon>
        <taxon>Schaalia</taxon>
    </lineage>
</organism>
<evidence type="ECO:0000259" key="7">
    <source>
        <dbReference type="PROSITE" id="PS50975"/>
    </source>
</evidence>
<dbReference type="InterPro" id="IPR016185">
    <property type="entry name" value="PreATP-grasp_dom_sf"/>
</dbReference>
<evidence type="ECO:0000256" key="2">
    <source>
        <dbReference type="ARBA" id="ARBA00022755"/>
    </source>
</evidence>
<dbReference type="Pfam" id="PF22660">
    <property type="entry name" value="RS_preATP-grasp-like"/>
    <property type="match status" value="1"/>
</dbReference>
<dbReference type="Gene3D" id="3.30.1490.20">
    <property type="entry name" value="ATP-grasp fold, A domain"/>
    <property type="match status" value="1"/>
</dbReference>
<dbReference type="EC" id="6.3.4.18" evidence="4 5"/>
<dbReference type="SUPFAM" id="SSF56059">
    <property type="entry name" value="Glutathione synthetase ATP-binding domain-like"/>
    <property type="match status" value="1"/>
</dbReference>
<dbReference type="Pfam" id="PF02222">
    <property type="entry name" value="ATP-grasp"/>
    <property type="match status" value="1"/>
</dbReference>
<comment type="similarity">
    <text evidence="4 5">Belongs to the PurK/PurT family.</text>
</comment>
<comment type="subunit">
    <text evidence="4 5">Homodimer.</text>
</comment>
<feature type="binding site" evidence="4">
    <location>
        <begin position="221"/>
        <end position="224"/>
    </location>
    <ligand>
        <name>ATP</name>
        <dbReference type="ChEBI" id="CHEBI:30616"/>
    </ligand>
</feature>
<evidence type="ECO:0000256" key="4">
    <source>
        <dbReference type="HAMAP-Rule" id="MF_01928"/>
    </source>
</evidence>
<reference evidence="8 9" key="1">
    <citation type="submission" date="2016-10" db="EMBL/GenBank/DDBJ databases">
        <authorList>
            <person name="Varghese N."/>
            <person name="Submissions S."/>
        </authorList>
    </citation>
    <scope>NUCLEOTIDE SEQUENCE [LARGE SCALE GENOMIC DNA]</scope>
    <source>
        <strain evidence="8 9">DSM 9169</strain>
    </source>
</reference>
<dbReference type="SUPFAM" id="SSF51246">
    <property type="entry name" value="Rudiment single hybrid motif"/>
    <property type="match status" value="1"/>
</dbReference>
<comment type="catalytic activity">
    <reaction evidence="4 5">
        <text>5-amino-1-(5-phospho-beta-D-ribosyl)imidazole + hydrogencarbonate + ATP = 5-carboxyamino-1-(5-phospho-D-ribosyl)imidazole + ADP + phosphate + 2 H(+)</text>
        <dbReference type="Rhea" id="RHEA:19317"/>
        <dbReference type="ChEBI" id="CHEBI:15378"/>
        <dbReference type="ChEBI" id="CHEBI:17544"/>
        <dbReference type="ChEBI" id="CHEBI:30616"/>
        <dbReference type="ChEBI" id="CHEBI:43474"/>
        <dbReference type="ChEBI" id="CHEBI:58730"/>
        <dbReference type="ChEBI" id="CHEBI:137981"/>
        <dbReference type="ChEBI" id="CHEBI:456216"/>
        <dbReference type="EC" id="6.3.4.18"/>
    </reaction>
</comment>
<dbReference type="InterPro" id="IPR003135">
    <property type="entry name" value="ATP-grasp_carboxylate-amine"/>
</dbReference>
<comment type="function">
    <text evidence="5">Catalyzes the ATP-dependent conversion of 5-aminoimidazole ribonucleotide (AIR) and HCO(3)- to N5-carboxyaminoimidazole ribonucleotide (N5-CAIR).</text>
</comment>
<dbReference type="InterPro" id="IPR011054">
    <property type="entry name" value="Rudment_hybrid_motif"/>
</dbReference>
<evidence type="ECO:0000256" key="6">
    <source>
        <dbReference type="SAM" id="MobiDB-lite"/>
    </source>
</evidence>